<comment type="caution">
    <text evidence="1">The sequence shown here is derived from an EMBL/GenBank/DDBJ whole genome shotgun (WGS) entry which is preliminary data.</text>
</comment>
<sequence length="118" mass="13927">MSKSYQNILPNGNLILISDLRLSGPSNLLFRMMNISKFTKSNQFSAKRKPCPARLFHPIRRHFQRLNYLNTLLRNGSWRAWNVIVIHAKRIHYFARGRQCHIVPSTHQRVNIHLGLKR</sequence>
<gene>
    <name evidence="1" type="ORF">BpHYR1_044778</name>
</gene>
<organism evidence="1 2">
    <name type="scientific">Brachionus plicatilis</name>
    <name type="common">Marine rotifer</name>
    <name type="synonym">Brachionus muelleri</name>
    <dbReference type="NCBI Taxonomy" id="10195"/>
    <lineage>
        <taxon>Eukaryota</taxon>
        <taxon>Metazoa</taxon>
        <taxon>Spiralia</taxon>
        <taxon>Gnathifera</taxon>
        <taxon>Rotifera</taxon>
        <taxon>Eurotatoria</taxon>
        <taxon>Monogononta</taxon>
        <taxon>Pseudotrocha</taxon>
        <taxon>Ploima</taxon>
        <taxon>Brachionidae</taxon>
        <taxon>Brachionus</taxon>
    </lineage>
</organism>
<dbReference type="EMBL" id="REGN01004020">
    <property type="protein sequence ID" value="RNA19577.1"/>
    <property type="molecule type" value="Genomic_DNA"/>
</dbReference>
<dbReference type="Proteomes" id="UP000276133">
    <property type="component" value="Unassembled WGS sequence"/>
</dbReference>
<reference evidence="1 2" key="1">
    <citation type="journal article" date="2018" name="Sci. Rep.">
        <title>Genomic signatures of local adaptation to the degree of environmental predictability in rotifers.</title>
        <authorList>
            <person name="Franch-Gras L."/>
            <person name="Hahn C."/>
            <person name="Garcia-Roger E.M."/>
            <person name="Carmona M.J."/>
            <person name="Serra M."/>
            <person name="Gomez A."/>
        </authorList>
    </citation>
    <scope>NUCLEOTIDE SEQUENCE [LARGE SCALE GENOMIC DNA]</scope>
    <source>
        <strain evidence="1">HYR1</strain>
    </source>
</reference>
<proteinExistence type="predicted"/>
<evidence type="ECO:0000313" key="2">
    <source>
        <dbReference type="Proteomes" id="UP000276133"/>
    </source>
</evidence>
<name>A0A3M7R7N1_BRAPC</name>
<evidence type="ECO:0000313" key="1">
    <source>
        <dbReference type="EMBL" id="RNA19577.1"/>
    </source>
</evidence>
<dbReference type="AlphaFoldDB" id="A0A3M7R7N1"/>
<protein>
    <submittedName>
        <fullName evidence="1">Uncharacterized protein</fullName>
    </submittedName>
</protein>
<accession>A0A3M7R7N1</accession>
<keyword evidence="2" id="KW-1185">Reference proteome</keyword>